<feature type="transmembrane region" description="Helical" evidence="13">
    <location>
        <begin position="107"/>
        <end position="132"/>
    </location>
</feature>
<keyword evidence="14" id="KW-0732">Signal</keyword>
<dbReference type="GeneID" id="581835"/>
<evidence type="ECO:0000259" key="15">
    <source>
        <dbReference type="PROSITE" id="PS50262"/>
    </source>
</evidence>
<evidence type="ECO:0000256" key="6">
    <source>
        <dbReference type="ARBA" id="ARBA00023136"/>
    </source>
</evidence>
<comment type="subcellular location">
    <subcellularLocation>
        <location evidence="1">Cell membrane</location>
        <topology evidence="1">Multi-pass membrane protein</topology>
    </subcellularLocation>
</comment>
<evidence type="ECO:0000256" key="2">
    <source>
        <dbReference type="ARBA" id="ARBA00022475"/>
    </source>
</evidence>
<keyword evidence="8 11" id="KW-0675">Receptor</keyword>
<keyword evidence="7" id="KW-1015">Disulfide bond</keyword>
<dbReference type="InterPro" id="IPR000276">
    <property type="entry name" value="GPCR_Rhodpsn"/>
</dbReference>
<evidence type="ECO:0000256" key="8">
    <source>
        <dbReference type="ARBA" id="ARBA00023170"/>
    </source>
</evidence>
<feature type="compositionally biased region" description="Acidic residues" evidence="12">
    <location>
        <begin position="42"/>
        <end position="59"/>
    </location>
</feature>
<dbReference type="RefSeq" id="XP_030827800.1">
    <property type="nucleotide sequence ID" value="XM_030971940.1"/>
</dbReference>
<dbReference type="FunCoup" id="A0A7M7MX58">
    <property type="interactions" value="906"/>
</dbReference>
<dbReference type="PROSITE" id="PS50262">
    <property type="entry name" value="G_PROTEIN_RECEP_F1_2"/>
    <property type="match status" value="1"/>
</dbReference>
<dbReference type="PANTHER" id="PTHR19268:SF2">
    <property type="entry name" value="G-PROTEIN COUPLED RECEPTORS FAMILY 1 PROFILE DOMAIN-CONTAINING PROTEIN"/>
    <property type="match status" value="1"/>
</dbReference>
<dbReference type="SUPFAM" id="SSF81321">
    <property type="entry name" value="Family A G protein-coupled receptor-like"/>
    <property type="match status" value="1"/>
</dbReference>
<dbReference type="AlphaFoldDB" id="A0A7M7MX58"/>
<evidence type="ECO:0000256" key="7">
    <source>
        <dbReference type="ARBA" id="ARBA00023157"/>
    </source>
</evidence>
<feature type="domain" description="G-protein coupled receptors family 1 profile" evidence="15">
    <location>
        <begin position="86"/>
        <end position="386"/>
    </location>
</feature>
<feature type="chain" id="PRO_5029765569" description="G-protein coupled receptors family 1 profile domain-containing protein" evidence="14">
    <location>
        <begin position="23"/>
        <end position="418"/>
    </location>
</feature>
<dbReference type="GO" id="GO:0005886">
    <property type="term" value="C:plasma membrane"/>
    <property type="evidence" value="ECO:0000318"/>
    <property type="project" value="GO_Central"/>
</dbReference>
<evidence type="ECO:0000256" key="13">
    <source>
        <dbReference type="SAM" id="Phobius"/>
    </source>
</evidence>
<keyword evidence="17" id="KW-1185">Reference proteome</keyword>
<dbReference type="KEGG" id="spu:581835"/>
<keyword evidence="4 13" id="KW-1133">Transmembrane helix</keyword>
<dbReference type="InParanoid" id="A0A7M7MX58"/>
<organism evidence="16 17">
    <name type="scientific">Strongylocentrotus purpuratus</name>
    <name type="common">Purple sea urchin</name>
    <dbReference type="NCBI Taxonomy" id="7668"/>
    <lineage>
        <taxon>Eukaryota</taxon>
        <taxon>Metazoa</taxon>
        <taxon>Echinodermata</taxon>
        <taxon>Eleutherozoa</taxon>
        <taxon>Echinozoa</taxon>
        <taxon>Echinoidea</taxon>
        <taxon>Euechinoidea</taxon>
        <taxon>Echinacea</taxon>
        <taxon>Camarodonta</taxon>
        <taxon>Echinidea</taxon>
        <taxon>Strongylocentrotidae</taxon>
        <taxon>Strongylocentrotus</taxon>
    </lineage>
</organism>
<evidence type="ECO:0000256" key="10">
    <source>
        <dbReference type="ARBA" id="ARBA00023224"/>
    </source>
</evidence>
<dbReference type="Gene3D" id="1.20.1070.10">
    <property type="entry name" value="Rhodopsin 7-helix transmembrane proteins"/>
    <property type="match status" value="1"/>
</dbReference>
<dbReference type="EnsemblMetazoa" id="XM_030971940">
    <property type="protein sequence ID" value="XP_030827800"/>
    <property type="gene ID" value="LOC581835"/>
</dbReference>
<name>A0A7M7MX58_STRPU</name>
<evidence type="ECO:0000256" key="11">
    <source>
        <dbReference type="RuleBase" id="RU000688"/>
    </source>
</evidence>
<dbReference type="OMA" id="CIFEHRH"/>
<evidence type="ECO:0000313" key="17">
    <source>
        <dbReference type="Proteomes" id="UP000007110"/>
    </source>
</evidence>
<feature type="region of interest" description="Disordered" evidence="12">
    <location>
        <begin position="28"/>
        <end position="60"/>
    </location>
</feature>
<keyword evidence="6 13" id="KW-0472">Membrane</keyword>
<reference evidence="17" key="1">
    <citation type="submission" date="2015-02" db="EMBL/GenBank/DDBJ databases">
        <title>Genome sequencing for Strongylocentrotus purpuratus.</title>
        <authorList>
            <person name="Murali S."/>
            <person name="Liu Y."/>
            <person name="Vee V."/>
            <person name="English A."/>
            <person name="Wang M."/>
            <person name="Skinner E."/>
            <person name="Han Y."/>
            <person name="Muzny D.M."/>
            <person name="Worley K.C."/>
            <person name="Gibbs R.A."/>
        </authorList>
    </citation>
    <scope>NUCLEOTIDE SEQUENCE</scope>
</reference>
<feature type="transmembrane region" description="Helical" evidence="13">
    <location>
        <begin position="184"/>
        <end position="206"/>
    </location>
</feature>
<reference evidence="16" key="2">
    <citation type="submission" date="2021-01" db="UniProtKB">
        <authorList>
            <consortium name="EnsemblMetazoa"/>
        </authorList>
    </citation>
    <scope>IDENTIFICATION</scope>
</reference>
<dbReference type="GO" id="GO:0004930">
    <property type="term" value="F:G protein-coupled receptor activity"/>
    <property type="evidence" value="ECO:0000318"/>
    <property type="project" value="GO_Central"/>
</dbReference>
<dbReference type="PROSITE" id="PS00237">
    <property type="entry name" value="G_PROTEIN_RECEP_F1_1"/>
    <property type="match status" value="1"/>
</dbReference>
<feature type="signal peptide" evidence="14">
    <location>
        <begin position="1"/>
        <end position="22"/>
    </location>
</feature>
<dbReference type="InterPro" id="IPR017452">
    <property type="entry name" value="GPCR_Rhodpsn_7TM"/>
</dbReference>
<comment type="similarity">
    <text evidence="11">Belongs to the G-protein coupled receptor 1 family.</text>
</comment>
<keyword evidence="10 11" id="KW-0807">Transducer</keyword>
<feature type="transmembrane region" description="Helical" evidence="13">
    <location>
        <begin position="144"/>
        <end position="163"/>
    </location>
</feature>
<accession>A0A7M7MX58</accession>
<evidence type="ECO:0000256" key="1">
    <source>
        <dbReference type="ARBA" id="ARBA00004651"/>
    </source>
</evidence>
<feature type="transmembrane region" description="Helical" evidence="13">
    <location>
        <begin position="234"/>
        <end position="256"/>
    </location>
</feature>
<evidence type="ECO:0000256" key="12">
    <source>
        <dbReference type="SAM" id="MobiDB-lite"/>
    </source>
</evidence>
<dbReference type="Proteomes" id="UP000007110">
    <property type="component" value="Unassembled WGS sequence"/>
</dbReference>
<dbReference type="PANTHER" id="PTHR19268">
    <property type="entry name" value="G PROTEIN-COUPLED RECEPTOR"/>
    <property type="match status" value="1"/>
</dbReference>
<dbReference type="OrthoDB" id="6129346at2759"/>
<evidence type="ECO:0000256" key="3">
    <source>
        <dbReference type="ARBA" id="ARBA00022692"/>
    </source>
</evidence>
<evidence type="ECO:0000256" key="5">
    <source>
        <dbReference type="ARBA" id="ARBA00023040"/>
    </source>
</evidence>
<keyword evidence="3 11" id="KW-0812">Transmembrane</keyword>
<evidence type="ECO:0000256" key="14">
    <source>
        <dbReference type="SAM" id="SignalP"/>
    </source>
</evidence>
<evidence type="ECO:0000256" key="9">
    <source>
        <dbReference type="ARBA" id="ARBA00023180"/>
    </source>
</evidence>
<protein>
    <recommendedName>
        <fullName evidence="15">G-protein coupled receptors family 1 profile domain-containing protein</fullName>
    </recommendedName>
</protein>
<keyword evidence="2" id="KW-1003">Cell membrane</keyword>
<feature type="transmembrane region" description="Helical" evidence="13">
    <location>
        <begin position="71"/>
        <end position="95"/>
    </location>
</feature>
<evidence type="ECO:0000313" key="16">
    <source>
        <dbReference type="EnsemblMetazoa" id="XP_030827800"/>
    </source>
</evidence>
<keyword evidence="9" id="KW-0325">Glycoprotein</keyword>
<sequence>MDYARQATVVLLFLISRAFVSCLDQESDANRWSNGTSSAKDDESDVDLETDHGDDELPNEPDLVERGIKDLWIASMVLIIIFSVSGNGLITYAVFRYKTLRRPCFFFLFNIALADLVRSLVCFPFVITSVVASDWVYGKFLCEILAFFNVYLPYGSLYTLCLISIERYVVLRWHRFHRQKLKGLGSLLCVLSAWALAVSTAFPPVFNFEAYGYIPTEHQCTFRHRSINRANDTLLFLLFFVLVTALIHVFYLRVFFFMRAHRRMRPLEFIPAVSSTWTFYGPGSTGQAAANWFQGFRQGPTPPPLVGLAPPSVRGEPTVPSADFHQEEKVTRLTFSISVAHGVMWSPYIIYSFLKVFRANLQLPIAFVSIATWLTFLQVCVNPILCMVHVPEVRRCVLAASSSEDVERRNRDQRNGVI</sequence>
<evidence type="ECO:0000256" key="4">
    <source>
        <dbReference type="ARBA" id="ARBA00022989"/>
    </source>
</evidence>
<feature type="transmembrane region" description="Helical" evidence="13">
    <location>
        <begin position="363"/>
        <end position="385"/>
    </location>
</feature>
<keyword evidence="5 11" id="KW-0297">G-protein coupled receptor</keyword>
<dbReference type="PRINTS" id="PR00237">
    <property type="entry name" value="GPCRRHODOPSN"/>
</dbReference>
<dbReference type="Pfam" id="PF00001">
    <property type="entry name" value="7tm_1"/>
    <property type="match status" value="1"/>
</dbReference>
<proteinExistence type="inferred from homology"/>
<feature type="transmembrane region" description="Helical" evidence="13">
    <location>
        <begin position="333"/>
        <end position="351"/>
    </location>
</feature>
<dbReference type="InterPro" id="IPR051509">
    <property type="entry name" value="GPCR_Orphan/Phoenixin"/>
</dbReference>